<dbReference type="EMBL" id="UINC01086112">
    <property type="protein sequence ID" value="SVC34268.1"/>
    <property type="molecule type" value="Genomic_DNA"/>
</dbReference>
<proteinExistence type="predicted"/>
<reference evidence="1" key="1">
    <citation type="submission" date="2018-05" db="EMBL/GenBank/DDBJ databases">
        <authorList>
            <person name="Lanie J.A."/>
            <person name="Ng W.-L."/>
            <person name="Kazmierczak K.M."/>
            <person name="Andrzejewski T.M."/>
            <person name="Davidsen T.M."/>
            <person name="Wayne K.J."/>
            <person name="Tettelin H."/>
            <person name="Glass J.I."/>
            <person name="Rusch D."/>
            <person name="Podicherti R."/>
            <person name="Tsui H.-C.T."/>
            <person name="Winkler M.E."/>
        </authorList>
    </citation>
    <scope>NUCLEOTIDE SEQUENCE</scope>
</reference>
<evidence type="ECO:0000313" key="1">
    <source>
        <dbReference type="EMBL" id="SVC34268.1"/>
    </source>
</evidence>
<evidence type="ECO:0008006" key="2">
    <source>
        <dbReference type="Google" id="ProtNLM"/>
    </source>
</evidence>
<protein>
    <recommendedName>
        <fullName evidence="2">DUF2007 domain-containing protein</fullName>
    </recommendedName>
</protein>
<organism evidence="1">
    <name type="scientific">marine metagenome</name>
    <dbReference type="NCBI Taxonomy" id="408172"/>
    <lineage>
        <taxon>unclassified sequences</taxon>
        <taxon>metagenomes</taxon>
        <taxon>ecological metagenomes</taxon>
    </lineage>
</organism>
<accession>A0A382LBR4</accession>
<sequence>MLKRDILTISLNKKDSSYLVFGEIELYVKKENVILAKNLIAKQNNEQNA</sequence>
<dbReference type="AlphaFoldDB" id="A0A382LBR4"/>
<gene>
    <name evidence="1" type="ORF">METZ01_LOCUS287122</name>
</gene>
<name>A0A382LBR4_9ZZZZ</name>